<dbReference type="AlphaFoldDB" id="W7XXQ3"/>
<gene>
    <name evidence="1" type="ORF">JCM21142_41917</name>
</gene>
<dbReference type="GO" id="GO:0005975">
    <property type="term" value="P:carbohydrate metabolic process"/>
    <property type="evidence" value="ECO:0007669"/>
    <property type="project" value="InterPro"/>
</dbReference>
<evidence type="ECO:0000313" key="1">
    <source>
        <dbReference type="EMBL" id="GAF03250.1"/>
    </source>
</evidence>
<dbReference type="InterPro" id="IPR011330">
    <property type="entry name" value="Glyco_hydro/deAcase_b/a-brl"/>
</dbReference>
<organism evidence="1 2">
    <name type="scientific">Saccharicrinis fermentans DSM 9555 = JCM 21142</name>
    <dbReference type="NCBI Taxonomy" id="869213"/>
    <lineage>
        <taxon>Bacteria</taxon>
        <taxon>Pseudomonadati</taxon>
        <taxon>Bacteroidota</taxon>
        <taxon>Bacteroidia</taxon>
        <taxon>Marinilabiliales</taxon>
        <taxon>Marinilabiliaceae</taxon>
        <taxon>Saccharicrinis</taxon>
    </lineage>
</organism>
<dbReference type="RefSeq" id="WP_200871305.1">
    <property type="nucleotide sequence ID" value="NZ_BAMD01000020.1"/>
</dbReference>
<dbReference type="SUPFAM" id="SSF88713">
    <property type="entry name" value="Glycoside hydrolase/deacetylase"/>
    <property type="match status" value="1"/>
</dbReference>
<dbReference type="eggNOG" id="ENOG502Z9MT">
    <property type="taxonomic scope" value="Bacteria"/>
</dbReference>
<accession>W7XXQ3</accession>
<evidence type="ECO:0000313" key="2">
    <source>
        <dbReference type="Proteomes" id="UP000019402"/>
    </source>
</evidence>
<keyword evidence="2" id="KW-1185">Reference proteome</keyword>
<dbReference type="Proteomes" id="UP000019402">
    <property type="component" value="Unassembled WGS sequence"/>
</dbReference>
<name>W7XXQ3_9BACT</name>
<dbReference type="STRING" id="869213.GCA_000517085_00263"/>
<comment type="caution">
    <text evidence="1">The sequence shown here is derived from an EMBL/GenBank/DDBJ whole genome shotgun (WGS) entry which is preliminary data.</text>
</comment>
<reference evidence="1 2" key="1">
    <citation type="journal article" date="2014" name="Genome Announc.">
        <title>Draft Genome Sequence of Cytophaga fermentans JCM 21142T, a Facultative Anaerobe Isolated from Marine Mud.</title>
        <authorList>
            <person name="Starns D."/>
            <person name="Oshima K."/>
            <person name="Suda W."/>
            <person name="Iino T."/>
            <person name="Yuki M."/>
            <person name="Inoue J."/>
            <person name="Kitamura K."/>
            <person name="Iida T."/>
            <person name="Darby A."/>
            <person name="Hattori M."/>
            <person name="Ohkuma M."/>
        </authorList>
    </citation>
    <scope>NUCLEOTIDE SEQUENCE [LARGE SCALE GENOMIC DNA]</scope>
    <source>
        <strain evidence="1 2">JCM 21142</strain>
    </source>
</reference>
<dbReference type="EMBL" id="BAMD01000020">
    <property type="protein sequence ID" value="GAF03250.1"/>
    <property type="molecule type" value="Genomic_DNA"/>
</dbReference>
<protein>
    <submittedName>
        <fullName evidence="1">Uncharacterized protein</fullName>
    </submittedName>
</protein>
<proteinExistence type="predicted"/>
<sequence length="312" mass="35517">MIGKILSPSTRRHISNIPGFNIRRKLLVIESDDWGSVRMPGVQAFDNLMNAGIDLVSDEGFRFNKYDSLATSDDLSFLLELLSSFKDCTNRPAVLTPVSVMANPNFEQIKENGFNTYSFEPFTETLNRYQGCESSYALWLQGIENRLFVPQFHGREHLNVLPWLRALKSGHKNTLLAFDNQLWGISTAQDPDIGLEYQAAFDFRQVEDLEYQKEVIRTGLDLFEQLLGYRASFFVPPNGPFSKKLEESCVSSGIKFLSTSKVQDEPVGNGKTNKRIHWSGQKSKNGLIYLTRNCFFEPSDSGKDWLIVVYLK</sequence>